<keyword evidence="1" id="KW-1133">Transmembrane helix</keyword>
<dbReference type="PANTHER" id="PTHR32251:SF17">
    <property type="entry name" value="STEROID 5-ALPHA REDUCTASE C-TERMINAL DOMAIN-CONTAINING PROTEIN"/>
    <property type="match status" value="1"/>
</dbReference>
<dbReference type="InterPro" id="IPR010721">
    <property type="entry name" value="UstE-like"/>
</dbReference>
<sequence length="266" mass="29606">MLSLLLTNLALILGVQFIVWLVSLKLRDASVADPVWGPCFVLLGWSSWLQSGAAASLTSVMLLTMATIWGTRLGGYLLWRNWGKEEDRRYGDMREKHGRWFPLVSLLTVFGLQAILCWIIGLPLQMGIALGGDFSWVTACGMAIWAIGLGFETIGDWQLASFKADPANRGEVMDSGLWRWTRHPNYFGDFLVWWGIYVVSTGSGVVWPTLIGPVLMSFLLLRVSGVSLLEGSLKKRLSSYDSYASTTSPFIPWPPGVWPLQSQSKE</sequence>
<evidence type="ECO:0000256" key="1">
    <source>
        <dbReference type="SAM" id="Phobius"/>
    </source>
</evidence>
<dbReference type="Pfam" id="PF06966">
    <property type="entry name" value="DUF1295"/>
    <property type="match status" value="1"/>
</dbReference>
<protein>
    <submittedName>
        <fullName evidence="2">Uncharacterized protein</fullName>
    </submittedName>
</protein>
<dbReference type="Gene3D" id="1.20.120.1630">
    <property type="match status" value="1"/>
</dbReference>
<dbReference type="AlphaFoldDB" id="A0A5C5ZKE6"/>
<feature type="transmembrane region" description="Helical" evidence="1">
    <location>
        <begin position="100"/>
        <end position="122"/>
    </location>
</feature>
<evidence type="ECO:0000313" key="2">
    <source>
        <dbReference type="EMBL" id="TWT87676.1"/>
    </source>
</evidence>
<feature type="transmembrane region" description="Helical" evidence="1">
    <location>
        <begin position="54"/>
        <end position="79"/>
    </location>
</feature>
<feature type="transmembrane region" description="Helical" evidence="1">
    <location>
        <begin position="134"/>
        <end position="154"/>
    </location>
</feature>
<accession>A0A5C5ZKE6</accession>
<organism evidence="2 3">
    <name type="scientific">Pseudobythopirellula maris</name>
    <dbReference type="NCBI Taxonomy" id="2527991"/>
    <lineage>
        <taxon>Bacteria</taxon>
        <taxon>Pseudomonadati</taxon>
        <taxon>Planctomycetota</taxon>
        <taxon>Planctomycetia</taxon>
        <taxon>Pirellulales</taxon>
        <taxon>Lacipirellulaceae</taxon>
        <taxon>Pseudobythopirellula</taxon>
    </lineage>
</organism>
<dbReference type="EMBL" id="SJPQ01000003">
    <property type="protein sequence ID" value="TWT87676.1"/>
    <property type="molecule type" value="Genomic_DNA"/>
</dbReference>
<proteinExistence type="predicted"/>
<keyword evidence="1" id="KW-0472">Membrane</keyword>
<dbReference type="OrthoDB" id="9779233at2"/>
<dbReference type="GO" id="GO:0016020">
    <property type="term" value="C:membrane"/>
    <property type="evidence" value="ECO:0007669"/>
    <property type="project" value="TreeGrafter"/>
</dbReference>
<name>A0A5C5ZKE6_9BACT</name>
<gene>
    <name evidence="2" type="ORF">Mal64_32180</name>
</gene>
<feature type="transmembrane region" description="Helical" evidence="1">
    <location>
        <begin position="6"/>
        <end position="24"/>
    </location>
</feature>
<dbReference type="PANTHER" id="PTHR32251">
    <property type="entry name" value="3-OXO-5-ALPHA-STEROID 4-DEHYDROGENASE"/>
    <property type="match status" value="1"/>
</dbReference>
<dbReference type="Proteomes" id="UP000315440">
    <property type="component" value="Unassembled WGS sequence"/>
</dbReference>
<feature type="transmembrane region" description="Helical" evidence="1">
    <location>
        <begin position="186"/>
        <end position="204"/>
    </location>
</feature>
<keyword evidence="1" id="KW-0812">Transmembrane</keyword>
<evidence type="ECO:0000313" key="3">
    <source>
        <dbReference type="Proteomes" id="UP000315440"/>
    </source>
</evidence>
<reference evidence="2 3" key="1">
    <citation type="submission" date="2019-02" db="EMBL/GenBank/DDBJ databases">
        <title>Deep-cultivation of Planctomycetes and their phenomic and genomic characterization uncovers novel biology.</title>
        <authorList>
            <person name="Wiegand S."/>
            <person name="Jogler M."/>
            <person name="Boedeker C."/>
            <person name="Pinto D."/>
            <person name="Vollmers J."/>
            <person name="Rivas-Marin E."/>
            <person name="Kohn T."/>
            <person name="Peeters S.H."/>
            <person name="Heuer A."/>
            <person name="Rast P."/>
            <person name="Oberbeckmann S."/>
            <person name="Bunk B."/>
            <person name="Jeske O."/>
            <person name="Meyerdierks A."/>
            <person name="Storesund J.E."/>
            <person name="Kallscheuer N."/>
            <person name="Luecker S."/>
            <person name="Lage O.M."/>
            <person name="Pohl T."/>
            <person name="Merkel B.J."/>
            <person name="Hornburger P."/>
            <person name="Mueller R.-W."/>
            <person name="Bruemmer F."/>
            <person name="Labrenz M."/>
            <person name="Spormann A.M."/>
            <person name="Op Den Camp H."/>
            <person name="Overmann J."/>
            <person name="Amann R."/>
            <person name="Jetten M.S.M."/>
            <person name="Mascher T."/>
            <person name="Medema M.H."/>
            <person name="Devos D.P."/>
            <person name="Kaster A.-K."/>
            <person name="Ovreas L."/>
            <person name="Rohde M."/>
            <person name="Galperin M.Y."/>
            <person name="Jogler C."/>
        </authorList>
    </citation>
    <scope>NUCLEOTIDE SEQUENCE [LARGE SCALE GENOMIC DNA]</scope>
    <source>
        <strain evidence="2 3">Mal64</strain>
    </source>
</reference>
<keyword evidence="3" id="KW-1185">Reference proteome</keyword>
<comment type="caution">
    <text evidence="2">The sequence shown here is derived from an EMBL/GenBank/DDBJ whole genome shotgun (WGS) entry which is preliminary data.</text>
</comment>
<dbReference type="RefSeq" id="WP_146402024.1">
    <property type="nucleotide sequence ID" value="NZ_SJPQ01000003.1"/>
</dbReference>
<dbReference type="PROSITE" id="PS50244">
    <property type="entry name" value="S5A_REDUCTASE"/>
    <property type="match status" value="1"/>
</dbReference>